<feature type="active site" description="Cysteine sulfenic acid (-SOH) intermediate" evidence="8">
    <location>
        <position position="87"/>
    </location>
</feature>
<evidence type="ECO:0000259" key="10">
    <source>
        <dbReference type="PROSITE" id="PS51352"/>
    </source>
</evidence>
<dbReference type="GO" id="GO:0005737">
    <property type="term" value="C:cytoplasm"/>
    <property type="evidence" value="ECO:0007669"/>
    <property type="project" value="TreeGrafter"/>
</dbReference>
<dbReference type="SUPFAM" id="SSF52833">
    <property type="entry name" value="Thioredoxin-like"/>
    <property type="match status" value="1"/>
</dbReference>
<protein>
    <recommendedName>
        <fullName evidence="3 9">Glutaredoxin-dependent peroxiredoxin</fullName>
        <ecNumber evidence="3 9">1.11.1.25</ecNumber>
    </recommendedName>
</protein>
<dbReference type="OMA" id="MEIFMVD"/>
<dbReference type="GO" id="GO:0045454">
    <property type="term" value="P:cell redox homeostasis"/>
    <property type="evidence" value="ECO:0007669"/>
    <property type="project" value="TreeGrafter"/>
</dbReference>
<dbReference type="InterPro" id="IPR013740">
    <property type="entry name" value="Redoxin"/>
</dbReference>
<comment type="similarity">
    <text evidence="2 9">Belongs to the peroxiredoxin family. Prx5 subfamily.</text>
</comment>
<evidence type="ECO:0000256" key="2">
    <source>
        <dbReference type="ARBA" id="ARBA00010505"/>
    </source>
</evidence>
<evidence type="ECO:0000256" key="5">
    <source>
        <dbReference type="ARBA" id="ARBA00022862"/>
    </source>
</evidence>
<evidence type="ECO:0000256" key="9">
    <source>
        <dbReference type="RuleBase" id="RU366011"/>
    </source>
</evidence>
<dbReference type="AlphaFoldDB" id="A0A8T2PYP2"/>
<keyword evidence="12" id="KW-1185">Reference proteome</keyword>
<reference evidence="11" key="1">
    <citation type="submission" date="2021-08" db="EMBL/GenBank/DDBJ databases">
        <title>WGS assembly of Ceratopteris richardii.</title>
        <authorList>
            <person name="Marchant D.B."/>
            <person name="Chen G."/>
            <person name="Jenkins J."/>
            <person name="Shu S."/>
            <person name="Leebens-Mack J."/>
            <person name="Grimwood J."/>
            <person name="Schmutz J."/>
            <person name="Soltis P."/>
            <person name="Soltis D."/>
            <person name="Chen Z.-H."/>
        </authorList>
    </citation>
    <scope>NUCLEOTIDE SEQUENCE</scope>
    <source>
        <strain evidence="11">Whitten #5841</strain>
        <tissue evidence="11">Leaf</tissue>
    </source>
</reference>
<evidence type="ECO:0000256" key="6">
    <source>
        <dbReference type="ARBA" id="ARBA00023002"/>
    </source>
</evidence>
<evidence type="ECO:0000313" key="12">
    <source>
        <dbReference type="Proteomes" id="UP000825935"/>
    </source>
</evidence>
<dbReference type="InterPro" id="IPR037944">
    <property type="entry name" value="PRX5-like"/>
</dbReference>
<dbReference type="PANTHER" id="PTHR10430:SF16">
    <property type="entry name" value="PEROXIREDOXIN-5, MITOCHONDRIAL"/>
    <property type="match status" value="1"/>
</dbReference>
<dbReference type="FunFam" id="3.40.30.10:FF:000020">
    <property type="entry name" value="Peroxiredoxin"/>
    <property type="match status" value="1"/>
</dbReference>
<dbReference type="InterPro" id="IPR013766">
    <property type="entry name" value="Thioredoxin_domain"/>
</dbReference>
<dbReference type="PANTHER" id="PTHR10430">
    <property type="entry name" value="PEROXIREDOXIN"/>
    <property type="match status" value="1"/>
</dbReference>
<dbReference type="OrthoDB" id="1882547at2759"/>
<dbReference type="Pfam" id="PF08534">
    <property type="entry name" value="Redoxin"/>
    <property type="match status" value="1"/>
</dbReference>
<comment type="caution">
    <text evidence="11">The sequence shown here is derived from an EMBL/GenBank/DDBJ whole genome shotgun (WGS) entry which is preliminary data.</text>
</comment>
<dbReference type="EC" id="1.11.1.25" evidence="3 9"/>
<dbReference type="CDD" id="cd03013">
    <property type="entry name" value="PRX5_like"/>
    <property type="match status" value="1"/>
</dbReference>
<feature type="domain" description="Thioredoxin" evidence="10">
    <location>
        <begin position="40"/>
        <end position="204"/>
    </location>
</feature>
<dbReference type="GO" id="GO:0042744">
    <property type="term" value="P:hydrogen peroxide catabolic process"/>
    <property type="evidence" value="ECO:0007669"/>
    <property type="project" value="TreeGrafter"/>
</dbReference>
<keyword evidence="5 9" id="KW-0049">Antioxidant</keyword>
<organism evidence="11 12">
    <name type="scientific">Ceratopteris richardii</name>
    <name type="common">Triangle waterfern</name>
    <dbReference type="NCBI Taxonomy" id="49495"/>
    <lineage>
        <taxon>Eukaryota</taxon>
        <taxon>Viridiplantae</taxon>
        <taxon>Streptophyta</taxon>
        <taxon>Embryophyta</taxon>
        <taxon>Tracheophyta</taxon>
        <taxon>Polypodiopsida</taxon>
        <taxon>Polypodiidae</taxon>
        <taxon>Polypodiales</taxon>
        <taxon>Pteridineae</taxon>
        <taxon>Pteridaceae</taxon>
        <taxon>Parkerioideae</taxon>
        <taxon>Ceratopteris</taxon>
    </lineage>
</organism>
<keyword evidence="7 9" id="KW-0676">Redox-active center</keyword>
<dbReference type="Gene3D" id="3.40.30.10">
    <property type="entry name" value="Glutaredoxin"/>
    <property type="match status" value="1"/>
</dbReference>
<evidence type="ECO:0000256" key="7">
    <source>
        <dbReference type="ARBA" id="ARBA00023284"/>
    </source>
</evidence>
<sequence>MPLLRAPSLEAYSHSCLPSSRIGRHLRTKPLRARGVRAAASVGDRLPDASFSFIDSEGDLRSISTSTLTRGKKVVLFAVPGAFTPICTQRHLPSFVQNSYELKRRGVQTIACIAVNDVFVLKAWKESLRIDEESVLVLSDGNAHFTTAMGTIMDLRENMLGLGLRSRRYSLLAEDGVIKLFNLEDGGAFSRSGAENILRYLDNR</sequence>
<accession>A0A8T2PYP2</accession>
<dbReference type="InterPro" id="IPR036249">
    <property type="entry name" value="Thioredoxin-like_sf"/>
</dbReference>
<dbReference type="GO" id="GO:0008379">
    <property type="term" value="F:thioredoxin peroxidase activity"/>
    <property type="evidence" value="ECO:0007669"/>
    <property type="project" value="InterPro"/>
</dbReference>
<evidence type="ECO:0000256" key="8">
    <source>
        <dbReference type="PIRSR" id="PIRSR637944-1"/>
    </source>
</evidence>
<proteinExistence type="inferred from homology"/>
<dbReference type="GO" id="GO:0034599">
    <property type="term" value="P:cellular response to oxidative stress"/>
    <property type="evidence" value="ECO:0007669"/>
    <property type="project" value="InterPro"/>
</dbReference>
<evidence type="ECO:0000313" key="11">
    <source>
        <dbReference type="EMBL" id="KAH7276483.1"/>
    </source>
</evidence>
<evidence type="ECO:0000256" key="3">
    <source>
        <dbReference type="ARBA" id="ARBA00013016"/>
    </source>
</evidence>
<dbReference type="Proteomes" id="UP000825935">
    <property type="component" value="Chromosome 39"/>
</dbReference>
<keyword evidence="4 9" id="KW-0575">Peroxidase</keyword>
<evidence type="ECO:0000256" key="1">
    <source>
        <dbReference type="ARBA" id="ARBA00001711"/>
    </source>
</evidence>
<dbReference type="EMBL" id="CM035444">
    <property type="protein sequence ID" value="KAH7276483.1"/>
    <property type="molecule type" value="Genomic_DNA"/>
</dbReference>
<dbReference type="PROSITE" id="PS51352">
    <property type="entry name" value="THIOREDOXIN_2"/>
    <property type="match status" value="1"/>
</dbReference>
<keyword evidence="6 9" id="KW-0560">Oxidoreductase</keyword>
<name>A0A8T2PYP2_CERRI</name>
<gene>
    <name evidence="11" type="ORF">KP509_39G009000</name>
</gene>
<comment type="function">
    <text evidence="9">Thiol-specific peroxidase that catalyzes the reduction of hydrogen peroxide and organic hydroperoxides to water and alcohols, respectively. Plays a role in cell protection against oxidative stress by detoxifying peroxides.</text>
</comment>
<comment type="catalytic activity">
    <reaction evidence="1">
        <text>[glutaredoxin]-dithiol + a hydroperoxide = [glutaredoxin]-disulfide + an alcohol + H2O</text>
        <dbReference type="Rhea" id="RHEA:62624"/>
        <dbReference type="Rhea" id="RHEA-COMP:10729"/>
        <dbReference type="Rhea" id="RHEA-COMP:10730"/>
        <dbReference type="ChEBI" id="CHEBI:15377"/>
        <dbReference type="ChEBI" id="CHEBI:29950"/>
        <dbReference type="ChEBI" id="CHEBI:30879"/>
        <dbReference type="ChEBI" id="CHEBI:35924"/>
        <dbReference type="ChEBI" id="CHEBI:50058"/>
        <dbReference type="EC" id="1.11.1.25"/>
    </reaction>
</comment>
<evidence type="ECO:0000256" key="4">
    <source>
        <dbReference type="ARBA" id="ARBA00022559"/>
    </source>
</evidence>